<feature type="chain" id="PRO_5016683511" evidence="6">
    <location>
        <begin position="25"/>
        <end position="354"/>
    </location>
</feature>
<comment type="subcellular location">
    <subcellularLocation>
        <location evidence="1">Vacuole</location>
    </subcellularLocation>
</comment>
<dbReference type="EMBL" id="KX771076">
    <property type="protein sequence ID" value="ASY08091.1"/>
    <property type="molecule type" value="mRNA"/>
</dbReference>
<comment type="similarity">
    <text evidence="2">Belongs to the strictosidine synthase family.</text>
</comment>
<dbReference type="InterPro" id="IPR018119">
    <property type="entry name" value="Strictosidine_synth_cons-reg"/>
</dbReference>
<evidence type="ECO:0000313" key="8">
    <source>
        <dbReference type="EMBL" id="ASY08091.1"/>
    </source>
</evidence>
<dbReference type="GO" id="GO:0016787">
    <property type="term" value="F:hydrolase activity"/>
    <property type="evidence" value="ECO:0007669"/>
    <property type="project" value="TreeGrafter"/>
</dbReference>
<dbReference type="FunFam" id="2.120.10.30:FF:000032">
    <property type="entry name" value="Protein STRICTOSIDINE SYNTHASE-LIKE 13"/>
    <property type="match status" value="1"/>
</dbReference>
<keyword evidence="3" id="KW-0926">Vacuole</keyword>
<evidence type="ECO:0000256" key="6">
    <source>
        <dbReference type="SAM" id="SignalP"/>
    </source>
</evidence>
<organism evidence="8">
    <name type="scientific">Nothapodytes nimmoniana</name>
    <name type="common">Nothapodytes foetida</name>
    <dbReference type="NCBI Taxonomy" id="159386"/>
    <lineage>
        <taxon>Eukaryota</taxon>
        <taxon>Viridiplantae</taxon>
        <taxon>Streptophyta</taxon>
        <taxon>Embryophyta</taxon>
        <taxon>Tracheophyta</taxon>
        <taxon>Spermatophyta</taxon>
        <taxon>Magnoliopsida</taxon>
        <taxon>eudicotyledons</taxon>
        <taxon>Gunneridae</taxon>
        <taxon>Pentapetalae</taxon>
        <taxon>asterids</taxon>
        <taxon>lamiids</taxon>
        <taxon>Icacinales</taxon>
        <taxon>Icacinaceae</taxon>
        <taxon>Nothapodytes</taxon>
    </lineage>
</organism>
<dbReference type="GO" id="GO:0005773">
    <property type="term" value="C:vacuole"/>
    <property type="evidence" value="ECO:0007669"/>
    <property type="project" value="UniProtKB-SubCell"/>
</dbReference>
<proteinExistence type="evidence at transcript level"/>
<evidence type="ECO:0000256" key="4">
    <source>
        <dbReference type="ARBA" id="ARBA00022729"/>
    </source>
</evidence>
<dbReference type="PANTHER" id="PTHR10426:SF79">
    <property type="entry name" value="PROTEIN STRICTOSIDINE SYNTHASE-LIKE 2"/>
    <property type="match status" value="1"/>
</dbReference>
<sequence>MSSKLLLASVTIFIISCLLSSVLKFSENLYKSSSSSSSSSNEEEEVNNIPIDEGAFGPESFAFDPSGGGPYTGVSDGRIIKWQPHQRRWINFATTSSQRHGCERTSAQQVSEHICGRPLGLVFNQKSGDLYIADAYMGLLSVGPNGGLANQIATQAQGIPLAFTNALDIDQSNGLVYFTDSSSVYKRRNYVSAIVSGDKTGRLMKYDPKTSEVTVILKNLSFPNGVSLSRDGDYILIAETTNCRILKFWIKTSKAGMVEVLAELPGFPDNIKRNEKGEFWVGIYGRRGNFIKWVLSSPWIGNILVKLPLDITEIYSYLASFRACGLAVKLNGEGKILVLLEDENGKKWKFISEV</sequence>
<dbReference type="GO" id="GO:0012505">
    <property type="term" value="C:endomembrane system"/>
    <property type="evidence" value="ECO:0007669"/>
    <property type="project" value="TreeGrafter"/>
</dbReference>
<protein>
    <submittedName>
        <fullName evidence="8">Strictosidine synthase</fullName>
    </submittedName>
</protein>
<keyword evidence="4 6" id="KW-0732">Signal</keyword>
<feature type="signal peptide" evidence="6">
    <location>
        <begin position="1"/>
        <end position="24"/>
    </location>
</feature>
<evidence type="ECO:0000256" key="3">
    <source>
        <dbReference type="ARBA" id="ARBA00022554"/>
    </source>
</evidence>
<dbReference type="Pfam" id="PF03088">
    <property type="entry name" value="Str_synth"/>
    <property type="match status" value="1"/>
</dbReference>
<dbReference type="SUPFAM" id="SSF63829">
    <property type="entry name" value="Calcium-dependent phosphotriesterase"/>
    <property type="match status" value="1"/>
</dbReference>
<dbReference type="SMR" id="A0A343JM12"/>
<accession>A0A343JM12</accession>
<reference evidence="8" key="1">
    <citation type="submission" date="2016-08" db="EMBL/GenBank/DDBJ databases">
        <title>Strictosidine synthase, a key enzyme in alkaloid biosynthesis, catalyses the condensation of tryptamine with secologanin to form strictosidine.</title>
        <authorList>
            <person name="Rather G.A."/>
            <person name="Lattoo S."/>
        </authorList>
    </citation>
    <scope>NUCLEOTIDE SEQUENCE</scope>
</reference>
<dbReference type="AlphaFoldDB" id="A0A343JM12"/>
<evidence type="ECO:0000259" key="7">
    <source>
        <dbReference type="Pfam" id="PF03088"/>
    </source>
</evidence>
<feature type="domain" description="Strictosidine synthase conserved region" evidence="7">
    <location>
        <begin position="165"/>
        <end position="252"/>
    </location>
</feature>
<dbReference type="PANTHER" id="PTHR10426">
    <property type="entry name" value="STRICTOSIDINE SYNTHASE-RELATED"/>
    <property type="match status" value="1"/>
</dbReference>
<evidence type="ECO:0000256" key="1">
    <source>
        <dbReference type="ARBA" id="ARBA00004116"/>
    </source>
</evidence>
<name>A0A343JM12_NOTNI</name>
<dbReference type="Gene3D" id="2.120.10.30">
    <property type="entry name" value="TolB, C-terminal domain"/>
    <property type="match status" value="1"/>
</dbReference>
<dbReference type="PROSITE" id="PS51257">
    <property type="entry name" value="PROKAR_LIPOPROTEIN"/>
    <property type="match status" value="1"/>
</dbReference>
<dbReference type="InterPro" id="IPR011042">
    <property type="entry name" value="6-blade_b-propeller_TolB-like"/>
</dbReference>
<dbReference type="Pfam" id="PF20067">
    <property type="entry name" value="SSL_N"/>
    <property type="match status" value="1"/>
</dbReference>
<evidence type="ECO:0000256" key="5">
    <source>
        <dbReference type="ARBA" id="ARBA00023180"/>
    </source>
</evidence>
<evidence type="ECO:0000256" key="2">
    <source>
        <dbReference type="ARBA" id="ARBA00009191"/>
    </source>
</evidence>
<keyword evidence="5" id="KW-0325">Glycoprotein</keyword>